<dbReference type="InterPro" id="IPR029061">
    <property type="entry name" value="THDP-binding"/>
</dbReference>
<sequence>MNGAESVIRTLADAGVRVCFANPGTSEMHLVDAIDRVDGMRVVLGLFEGVVTGAADGYARMTGEPAATLLHLGPGLGNGLANLHNARKAQVPMVNLVGDHATAHQRFEAPLTADVQAFAATVSHWVEEPVLSSEVGAATARAVEAARSAPGRIATLVLPADTAWGDGGVPAVAGAGTPPAAVRGAVLDAARAALRRGGPVALLLRGPALRGEALVAAGRIAAATGARLFCDTFAPRLERGAGRVPVERMPYRAADATAALAGLQTLIVVGTQAPVAFFSYPGQPSELTPEGTEVLVLATEQEDGAAALLELASAVAPDAVPRLSPAQLPTAPADGPLTADAAMRILARRLPEGAIVSDEGLTSAYSGYAHLAGAAPHDVLFLTGGAIGDGMPLAVGAAVACPDRRVVTLEGDGSAMYTLQALWTQARERLDVVTVVFVNRAYAVLEEELAWVGGGTAGPKARSTLELGDPDIDYSSLARGLGVSAVRADTVADFDRALAEALETPGPVVLEAVVYHD</sequence>
<dbReference type="Pfam" id="PF02775">
    <property type="entry name" value="TPP_enzyme_C"/>
    <property type="match status" value="1"/>
</dbReference>
<evidence type="ECO:0000313" key="6">
    <source>
        <dbReference type="Proteomes" id="UP001500929"/>
    </source>
</evidence>
<dbReference type="PANTHER" id="PTHR18968:SF86">
    <property type="entry name" value="ACETOLACTATE SYNTHASE LARGE SUBUNIT ILVX-RELATED"/>
    <property type="match status" value="1"/>
</dbReference>
<dbReference type="RefSeq" id="WP_259480802.1">
    <property type="nucleotide sequence ID" value="NZ_BAAAQY010000012.1"/>
</dbReference>
<evidence type="ECO:0000259" key="3">
    <source>
        <dbReference type="Pfam" id="PF02775"/>
    </source>
</evidence>
<dbReference type="InterPro" id="IPR000399">
    <property type="entry name" value="TPP-bd_CS"/>
</dbReference>
<dbReference type="EMBL" id="BAAAQY010000012">
    <property type="protein sequence ID" value="GAA2246330.1"/>
    <property type="molecule type" value="Genomic_DNA"/>
</dbReference>
<dbReference type="SUPFAM" id="SSF52518">
    <property type="entry name" value="Thiamin diphosphate-binding fold (THDP-binding)"/>
    <property type="match status" value="2"/>
</dbReference>
<evidence type="ECO:0000256" key="2">
    <source>
        <dbReference type="ARBA" id="ARBA00023052"/>
    </source>
</evidence>
<dbReference type="Pfam" id="PF02776">
    <property type="entry name" value="TPP_enzyme_N"/>
    <property type="match status" value="1"/>
</dbReference>
<organism evidence="5 6">
    <name type="scientific">Herbiconiux moechotypicola</name>
    <dbReference type="NCBI Taxonomy" id="637393"/>
    <lineage>
        <taxon>Bacteria</taxon>
        <taxon>Bacillati</taxon>
        <taxon>Actinomycetota</taxon>
        <taxon>Actinomycetes</taxon>
        <taxon>Micrococcales</taxon>
        <taxon>Microbacteriaceae</taxon>
        <taxon>Herbiconiux</taxon>
    </lineage>
</organism>
<proteinExistence type="inferred from homology"/>
<gene>
    <name evidence="5" type="ORF">GCM10009851_34720</name>
</gene>
<dbReference type="InterPro" id="IPR012001">
    <property type="entry name" value="Thiamin_PyroP_enz_TPP-bd_dom"/>
</dbReference>
<dbReference type="CDD" id="cd02002">
    <property type="entry name" value="TPP_BFDC"/>
    <property type="match status" value="1"/>
</dbReference>
<feature type="domain" description="Thiamine pyrophosphate enzyme TPP-binding" evidence="3">
    <location>
        <begin position="384"/>
        <end position="511"/>
    </location>
</feature>
<keyword evidence="2" id="KW-0786">Thiamine pyrophosphate</keyword>
<dbReference type="NCBIfam" id="NF005760">
    <property type="entry name" value="PRK07586.1"/>
    <property type="match status" value="1"/>
</dbReference>
<dbReference type="PROSITE" id="PS00187">
    <property type="entry name" value="TPP_ENZYMES"/>
    <property type="match status" value="1"/>
</dbReference>
<keyword evidence="6" id="KW-1185">Reference proteome</keyword>
<evidence type="ECO:0000256" key="1">
    <source>
        <dbReference type="ARBA" id="ARBA00007812"/>
    </source>
</evidence>
<comment type="similarity">
    <text evidence="1">Belongs to the TPP enzyme family.</text>
</comment>
<protein>
    <submittedName>
        <fullName evidence="5">Acetolactate synthase large subunit</fullName>
    </submittedName>
</protein>
<evidence type="ECO:0000313" key="5">
    <source>
        <dbReference type="EMBL" id="GAA2246330.1"/>
    </source>
</evidence>
<reference evidence="5 6" key="1">
    <citation type="journal article" date="2019" name="Int. J. Syst. Evol. Microbiol.">
        <title>The Global Catalogue of Microorganisms (GCM) 10K type strain sequencing project: providing services to taxonomists for standard genome sequencing and annotation.</title>
        <authorList>
            <consortium name="The Broad Institute Genomics Platform"/>
            <consortium name="The Broad Institute Genome Sequencing Center for Infectious Disease"/>
            <person name="Wu L."/>
            <person name="Ma J."/>
        </authorList>
    </citation>
    <scope>NUCLEOTIDE SEQUENCE [LARGE SCALE GENOMIC DNA]</scope>
    <source>
        <strain evidence="5 6">JCM 16117</strain>
    </source>
</reference>
<feature type="domain" description="Thiamine pyrophosphate enzyme N-terminal TPP-binding" evidence="4">
    <location>
        <begin position="1"/>
        <end position="106"/>
    </location>
</feature>
<dbReference type="Gene3D" id="3.40.50.970">
    <property type="match status" value="2"/>
</dbReference>
<accession>A0ABN3E2W6</accession>
<dbReference type="InterPro" id="IPR011766">
    <property type="entry name" value="TPP_enzyme_TPP-bd"/>
</dbReference>
<dbReference type="PANTHER" id="PTHR18968">
    <property type="entry name" value="THIAMINE PYROPHOSPHATE ENZYMES"/>
    <property type="match status" value="1"/>
</dbReference>
<evidence type="ECO:0000259" key="4">
    <source>
        <dbReference type="Pfam" id="PF02776"/>
    </source>
</evidence>
<dbReference type="CDD" id="cd07035">
    <property type="entry name" value="TPP_PYR_POX_like"/>
    <property type="match status" value="1"/>
</dbReference>
<dbReference type="Proteomes" id="UP001500929">
    <property type="component" value="Unassembled WGS sequence"/>
</dbReference>
<name>A0ABN3E2W6_9MICO</name>
<dbReference type="InterPro" id="IPR045229">
    <property type="entry name" value="TPP_enz"/>
</dbReference>
<comment type="caution">
    <text evidence="5">The sequence shown here is derived from an EMBL/GenBank/DDBJ whole genome shotgun (WGS) entry which is preliminary data.</text>
</comment>